<organism evidence="1 2">
    <name type="scientific">Parelaphostrongylus tenuis</name>
    <name type="common">Meningeal worm</name>
    <dbReference type="NCBI Taxonomy" id="148309"/>
    <lineage>
        <taxon>Eukaryota</taxon>
        <taxon>Metazoa</taxon>
        <taxon>Ecdysozoa</taxon>
        <taxon>Nematoda</taxon>
        <taxon>Chromadorea</taxon>
        <taxon>Rhabditida</taxon>
        <taxon>Rhabditina</taxon>
        <taxon>Rhabditomorpha</taxon>
        <taxon>Strongyloidea</taxon>
        <taxon>Metastrongylidae</taxon>
        <taxon>Parelaphostrongylus</taxon>
    </lineage>
</organism>
<dbReference type="AlphaFoldDB" id="A0AAD5MUP6"/>
<evidence type="ECO:0000313" key="2">
    <source>
        <dbReference type="Proteomes" id="UP001196413"/>
    </source>
</evidence>
<proteinExistence type="predicted"/>
<dbReference type="Proteomes" id="UP001196413">
    <property type="component" value="Unassembled WGS sequence"/>
</dbReference>
<name>A0AAD5MUP6_PARTN</name>
<gene>
    <name evidence="1" type="ORF">KIN20_025152</name>
</gene>
<keyword evidence="2" id="KW-1185">Reference proteome</keyword>
<reference evidence="1" key="1">
    <citation type="submission" date="2021-06" db="EMBL/GenBank/DDBJ databases">
        <title>Parelaphostrongylus tenuis whole genome reference sequence.</title>
        <authorList>
            <person name="Garwood T.J."/>
            <person name="Larsen P.A."/>
            <person name="Fountain-Jones N.M."/>
            <person name="Garbe J.R."/>
            <person name="Macchietto M.G."/>
            <person name="Kania S.A."/>
            <person name="Gerhold R.W."/>
            <person name="Richards J.E."/>
            <person name="Wolf T.M."/>
        </authorList>
    </citation>
    <scope>NUCLEOTIDE SEQUENCE</scope>
    <source>
        <strain evidence="1">MNPRO001-30</strain>
        <tissue evidence="1">Meninges</tissue>
    </source>
</reference>
<protein>
    <submittedName>
        <fullName evidence="1">Uncharacterized protein</fullName>
    </submittedName>
</protein>
<evidence type="ECO:0000313" key="1">
    <source>
        <dbReference type="EMBL" id="KAJ1364955.1"/>
    </source>
</evidence>
<dbReference type="EMBL" id="JAHQIW010005112">
    <property type="protein sequence ID" value="KAJ1364955.1"/>
    <property type="molecule type" value="Genomic_DNA"/>
</dbReference>
<comment type="caution">
    <text evidence="1">The sequence shown here is derived from an EMBL/GenBank/DDBJ whole genome shotgun (WGS) entry which is preliminary data.</text>
</comment>
<accession>A0AAD5MUP6</accession>
<sequence>MVVMRFKLGDVHEIDFHFESTLNKVSCLYHEQHTVPGELGKLPHCIIFGSTITALCTAVRGGQLEMCKLSDNTGITAIPPEHRSISGTLTTTNIVMANWSREVWQNVVNRAVRMLASGPFGSHFLFSICNCQLRCEFTFEIL</sequence>